<evidence type="ECO:0000313" key="1">
    <source>
        <dbReference type="EMBL" id="KAJ9049931.1"/>
    </source>
</evidence>
<proteinExistence type="predicted"/>
<gene>
    <name evidence="1" type="ORF">DSO57_1019422</name>
</gene>
<organism evidence="1 2">
    <name type="scientific">Entomophthora muscae</name>
    <dbReference type="NCBI Taxonomy" id="34485"/>
    <lineage>
        <taxon>Eukaryota</taxon>
        <taxon>Fungi</taxon>
        <taxon>Fungi incertae sedis</taxon>
        <taxon>Zoopagomycota</taxon>
        <taxon>Entomophthoromycotina</taxon>
        <taxon>Entomophthoromycetes</taxon>
        <taxon>Entomophthorales</taxon>
        <taxon>Entomophthoraceae</taxon>
        <taxon>Entomophthora</taxon>
    </lineage>
</organism>
<accession>A0ACC2RIU2</accession>
<comment type="caution">
    <text evidence="1">The sequence shown here is derived from an EMBL/GenBank/DDBJ whole genome shotgun (WGS) entry which is preliminary data.</text>
</comment>
<sequence length="278" mass="31579">MLEFILHVVMVLGLVCNLVALGVILRQDVRKPDLILAMIMALSDMFLVTFKLVDSLCSFMLGEDLNALLSAVSVGGLAFLRFCIIFLRCKISMVLWWSIFVSLQLLILGLLIVVGVEGQYKSLQLMSLSYPGINSGMWVVELCRNHLLASFIWPLVAVNISYPCIARLYESNLRIFHIDKSIYKHTCFLYLKILVFTFVYNLVMLPTFYVLLMETITGQLQSPTMESIAVVTLFSMTFFNPLVLLLLHQETYRELRELGFRLKYRFLALGPNGGLVAV</sequence>
<reference evidence="1" key="1">
    <citation type="submission" date="2022-04" db="EMBL/GenBank/DDBJ databases">
        <title>Genome of the entomopathogenic fungus Entomophthora muscae.</title>
        <authorList>
            <person name="Elya C."/>
            <person name="Lovett B.R."/>
            <person name="Lee E."/>
            <person name="Macias A.M."/>
            <person name="Hajek A.E."/>
            <person name="De Bivort B.L."/>
            <person name="Kasson M.T."/>
            <person name="De Fine Licht H.H."/>
            <person name="Stajich J.E."/>
        </authorList>
    </citation>
    <scope>NUCLEOTIDE SEQUENCE</scope>
    <source>
        <strain evidence="1">Berkeley</strain>
    </source>
</reference>
<protein>
    <submittedName>
        <fullName evidence="1">Uncharacterized protein</fullName>
    </submittedName>
</protein>
<name>A0ACC2RIU2_9FUNG</name>
<evidence type="ECO:0000313" key="2">
    <source>
        <dbReference type="Proteomes" id="UP001165960"/>
    </source>
</evidence>
<dbReference type="EMBL" id="QTSX02007187">
    <property type="protein sequence ID" value="KAJ9049931.1"/>
    <property type="molecule type" value="Genomic_DNA"/>
</dbReference>
<dbReference type="Proteomes" id="UP001165960">
    <property type="component" value="Unassembled WGS sequence"/>
</dbReference>
<keyword evidence="2" id="KW-1185">Reference proteome</keyword>